<protein>
    <submittedName>
        <fullName evidence="1">Uncharacterized protein</fullName>
    </submittedName>
</protein>
<sequence length="168" mass="18200">MSDHDCNVTLTLLKTCLTALNAALQSAGNDIDLDQEYRTYPFGGNVTSNDGAAVEIEFEGIKYGALGIESTLAALNLPFEKHCGPSGDGEAYNDTQWLQVVGGSIQVKNQHHPVLDSSETAVPLATIQEALKSKNPLAAVQDLVKAHELMDWEEQDALYHQMLYPAQA</sequence>
<gene>
    <name evidence="1" type="ORF">SAMN02745129_2187</name>
</gene>
<keyword evidence="2" id="KW-1185">Reference proteome</keyword>
<dbReference type="AlphaFoldDB" id="A0A1M5TKU0"/>
<dbReference type="Proteomes" id="UP000184268">
    <property type="component" value="Unassembled WGS sequence"/>
</dbReference>
<organism evidence="1 2">
    <name type="scientific">Ferrimonas marina</name>
    <dbReference type="NCBI Taxonomy" id="299255"/>
    <lineage>
        <taxon>Bacteria</taxon>
        <taxon>Pseudomonadati</taxon>
        <taxon>Pseudomonadota</taxon>
        <taxon>Gammaproteobacteria</taxon>
        <taxon>Alteromonadales</taxon>
        <taxon>Ferrimonadaceae</taxon>
        <taxon>Ferrimonas</taxon>
    </lineage>
</organism>
<dbReference type="EMBL" id="FQXG01000003">
    <property type="protein sequence ID" value="SHH51425.1"/>
    <property type="molecule type" value="Genomic_DNA"/>
</dbReference>
<proteinExistence type="predicted"/>
<reference evidence="1 2" key="1">
    <citation type="submission" date="2016-11" db="EMBL/GenBank/DDBJ databases">
        <authorList>
            <person name="Jaros S."/>
            <person name="Januszkiewicz K."/>
            <person name="Wedrychowicz H."/>
        </authorList>
    </citation>
    <scope>NUCLEOTIDE SEQUENCE [LARGE SCALE GENOMIC DNA]</scope>
    <source>
        <strain evidence="1 2">DSM 16917</strain>
    </source>
</reference>
<accession>A0A1M5TKU0</accession>
<evidence type="ECO:0000313" key="2">
    <source>
        <dbReference type="Proteomes" id="UP000184268"/>
    </source>
</evidence>
<dbReference type="STRING" id="299255.SAMN02745129_2187"/>
<dbReference type="RefSeq" id="WP_067656231.1">
    <property type="nucleotide sequence ID" value="NZ_FQXG01000003.1"/>
</dbReference>
<name>A0A1M5TKU0_9GAMM</name>
<evidence type="ECO:0000313" key="1">
    <source>
        <dbReference type="EMBL" id="SHH51425.1"/>
    </source>
</evidence>